<dbReference type="Pfam" id="PF01553">
    <property type="entry name" value="Acyltransferase"/>
    <property type="match status" value="1"/>
</dbReference>
<dbReference type="OrthoDB" id="152799at2"/>
<dbReference type="CDD" id="cd06551">
    <property type="entry name" value="LPLAT"/>
    <property type="match status" value="1"/>
</dbReference>
<dbReference type="Proteomes" id="UP000318741">
    <property type="component" value="Chromosome"/>
</dbReference>
<accession>A0A517P8K6</accession>
<gene>
    <name evidence="2" type="ORF">CA12_17980</name>
</gene>
<evidence type="ECO:0000313" key="3">
    <source>
        <dbReference type="Proteomes" id="UP000318741"/>
    </source>
</evidence>
<name>A0A517P8K6_9PLAN</name>
<evidence type="ECO:0000259" key="1">
    <source>
        <dbReference type="SMART" id="SM00563"/>
    </source>
</evidence>
<feature type="domain" description="Phospholipid/glycerol acyltransferase" evidence="1">
    <location>
        <begin position="56"/>
        <end position="180"/>
    </location>
</feature>
<dbReference type="SUPFAM" id="SSF69593">
    <property type="entry name" value="Glycerol-3-phosphate (1)-acyltransferase"/>
    <property type="match status" value="1"/>
</dbReference>
<dbReference type="EMBL" id="CP036265">
    <property type="protein sequence ID" value="QDT15708.1"/>
    <property type="molecule type" value="Genomic_DNA"/>
</dbReference>
<evidence type="ECO:0000313" key="2">
    <source>
        <dbReference type="EMBL" id="QDT15708.1"/>
    </source>
</evidence>
<keyword evidence="3" id="KW-1185">Reference proteome</keyword>
<dbReference type="InterPro" id="IPR002123">
    <property type="entry name" value="Plipid/glycerol_acylTrfase"/>
</dbReference>
<dbReference type="KEGG" id="acaf:CA12_17980"/>
<dbReference type="SMART" id="SM00563">
    <property type="entry name" value="PlsC"/>
    <property type="match status" value="1"/>
</dbReference>
<sequence>MSAPPRTSRFLRWGFRRYVLGGFPFGKGMLARAFHAVRLLEPLPEGLDEEEPSERRAFYLNHPGWWDPLAAAALAERLRPGRVPVAPIDADVLRAAPVLGWLGVFGVERDAAGRATAAGAKTFLRTARAALDDPGCDLWLTPEGTFASPDARPLRFAPGLGRLVSRDSELVCVPVAVRYDFWTERRPELLLAVGAPVRLGDVEGDRARRSAAAGDAPVNAGECSRFLEGRLEATLDALTVASASRDPARFRSIGRGASRPSDSSPGS</sequence>
<dbReference type="RefSeq" id="WP_145358616.1">
    <property type="nucleotide sequence ID" value="NZ_CP036265.1"/>
</dbReference>
<dbReference type="AlphaFoldDB" id="A0A517P8K6"/>
<organism evidence="2 3">
    <name type="scientific">Alienimonas californiensis</name>
    <dbReference type="NCBI Taxonomy" id="2527989"/>
    <lineage>
        <taxon>Bacteria</taxon>
        <taxon>Pseudomonadati</taxon>
        <taxon>Planctomycetota</taxon>
        <taxon>Planctomycetia</taxon>
        <taxon>Planctomycetales</taxon>
        <taxon>Planctomycetaceae</taxon>
        <taxon>Alienimonas</taxon>
    </lineage>
</organism>
<proteinExistence type="predicted"/>
<keyword evidence="2" id="KW-0808">Transferase</keyword>
<keyword evidence="2" id="KW-0012">Acyltransferase</keyword>
<reference evidence="2 3" key="1">
    <citation type="submission" date="2019-02" db="EMBL/GenBank/DDBJ databases">
        <title>Deep-cultivation of Planctomycetes and their phenomic and genomic characterization uncovers novel biology.</title>
        <authorList>
            <person name="Wiegand S."/>
            <person name="Jogler M."/>
            <person name="Boedeker C."/>
            <person name="Pinto D."/>
            <person name="Vollmers J."/>
            <person name="Rivas-Marin E."/>
            <person name="Kohn T."/>
            <person name="Peeters S.H."/>
            <person name="Heuer A."/>
            <person name="Rast P."/>
            <person name="Oberbeckmann S."/>
            <person name="Bunk B."/>
            <person name="Jeske O."/>
            <person name="Meyerdierks A."/>
            <person name="Storesund J.E."/>
            <person name="Kallscheuer N."/>
            <person name="Luecker S."/>
            <person name="Lage O.M."/>
            <person name="Pohl T."/>
            <person name="Merkel B.J."/>
            <person name="Hornburger P."/>
            <person name="Mueller R.-W."/>
            <person name="Bruemmer F."/>
            <person name="Labrenz M."/>
            <person name="Spormann A.M."/>
            <person name="Op den Camp H."/>
            <person name="Overmann J."/>
            <person name="Amann R."/>
            <person name="Jetten M.S.M."/>
            <person name="Mascher T."/>
            <person name="Medema M.H."/>
            <person name="Devos D.P."/>
            <person name="Kaster A.-K."/>
            <person name="Ovreas L."/>
            <person name="Rohde M."/>
            <person name="Galperin M.Y."/>
            <person name="Jogler C."/>
        </authorList>
    </citation>
    <scope>NUCLEOTIDE SEQUENCE [LARGE SCALE GENOMIC DNA]</scope>
    <source>
        <strain evidence="2 3">CA12</strain>
    </source>
</reference>
<protein>
    <submittedName>
        <fullName evidence="2">Acyltransferase</fullName>
    </submittedName>
</protein>
<dbReference type="GO" id="GO:0016746">
    <property type="term" value="F:acyltransferase activity"/>
    <property type="evidence" value="ECO:0007669"/>
    <property type="project" value="UniProtKB-KW"/>
</dbReference>